<dbReference type="AlphaFoldDB" id="A0AAV4F5U4"/>
<dbReference type="EMBL" id="BMAT01007650">
    <property type="protein sequence ID" value="GFR68419.1"/>
    <property type="molecule type" value="Genomic_DNA"/>
</dbReference>
<gene>
    <name evidence="1" type="ORF">ElyMa_003731900</name>
</gene>
<proteinExistence type="predicted"/>
<dbReference type="Proteomes" id="UP000762676">
    <property type="component" value="Unassembled WGS sequence"/>
</dbReference>
<evidence type="ECO:0000313" key="2">
    <source>
        <dbReference type="Proteomes" id="UP000762676"/>
    </source>
</evidence>
<accession>A0AAV4F5U4</accession>
<name>A0AAV4F5U4_9GAST</name>
<reference evidence="1 2" key="1">
    <citation type="journal article" date="2021" name="Elife">
        <title>Chloroplast acquisition without the gene transfer in kleptoplastic sea slugs, Plakobranchus ocellatus.</title>
        <authorList>
            <person name="Maeda T."/>
            <person name="Takahashi S."/>
            <person name="Yoshida T."/>
            <person name="Shimamura S."/>
            <person name="Takaki Y."/>
            <person name="Nagai Y."/>
            <person name="Toyoda A."/>
            <person name="Suzuki Y."/>
            <person name="Arimoto A."/>
            <person name="Ishii H."/>
            <person name="Satoh N."/>
            <person name="Nishiyama T."/>
            <person name="Hasebe M."/>
            <person name="Maruyama T."/>
            <person name="Minagawa J."/>
            <person name="Obokata J."/>
            <person name="Shigenobu S."/>
        </authorList>
    </citation>
    <scope>NUCLEOTIDE SEQUENCE [LARGE SCALE GENOMIC DNA]</scope>
</reference>
<protein>
    <submittedName>
        <fullName evidence="1">Uncharacterized protein</fullName>
    </submittedName>
</protein>
<organism evidence="1 2">
    <name type="scientific">Elysia marginata</name>
    <dbReference type="NCBI Taxonomy" id="1093978"/>
    <lineage>
        <taxon>Eukaryota</taxon>
        <taxon>Metazoa</taxon>
        <taxon>Spiralia</taxon>
        <taxon>Lophotrochozoa</taxon>
        <taxon>Mollusca</taxon>
        <taxon>Gastropoda</taxon>
        <taxon>Heterobranchia</taxon>
        <taxon>Euthyneura</taxon>
        <taxon>Panpulmonata</taxon>
        <taxon>Sacoglossa</taxon>
        <taxon>Placobranchoidea</taxon>
        <taxon>Plakobranchidae</taxon>
        <taxon>Elysia</taxon>
    </lineage>
</organism>
<comment type="caution">
    <text evidence="1">The sequence shown here is derived from an EMBL/GenBank/DDBJ whole genome shotgun (WGS) entry which is preliminary data.</text>
</comment>
<evidence type="ECO:0000313" key="1">
    <source>
        <dbReference type="EMBL" id="GFR68419.1"/>
    </source>
</evidence>
<sequence length="104" mass="11069">MVKWEDLERQREIAEVGGWALFVSNHSFKTLRAALACLPGPTGLAKASEGEGASAAGQKTVAGADWCSSLMVLPLLPASPNQCKHSVHMHTPTHYNPASTSRLS</sequence>
<keyword evidence="2" id="KW-1185">Reference proteome</keyword>